<dbReference type="Proteomes" id="UP000477010">
    <property type="component" value="Unassembled WGS sequence"/>
</dbReference>
<organism evidence="1 2">
    <name type="scientific">Faecalibacterium prausnitzii</name>
    <dbReference type="NCBI Taxonomy" id="853"/>
    <lineage>
        <taxon>Bacteria</taxon>
        <taxon>Bacillati</taxon>
        <taxon>Bacillota</taxon>
        <taxon>Clostridia</taxon>
        <taxon>Eubacteriales</taxon>
        <taxon>Oscillospiraceae</taxon>
        <taxon>Faecalibacterium</taxon>
    </lineage>
</organism>
<evidence type="ECO:0000313" key="1">
    <source>
        <dbReference type="EMBL" id="MSC79507.1"/>
    </source>
</evidence>
<protein>
    <submittedName>
        <fullName evidence="1">Uncharacterized protein</fullName>
    </submittedName>
</protein>
<accession>A0A6L5TCY6</accession>
<name>A0A6L5TCY6_9FIRM</name>
<sequence length="121" mass="13464">MKMALIENTLLIKEADTVQFAVIKSWGKMKWSKTTQALSGTADIELLDKLSSIVKLPPHIEALRQSLHDTAAAVDQERMNDSPEPLLDYPVKMKLFRHQVRGANMAAMVFGWVDPNGGNTT</sequence>
<evidence type="ECO:0000313" key="2">
    <source>
        <dbReference type="Proteomes" id="UP000477010"/>
    </source>
</evidence>
<comment type="caution">
    <text evidence="1">The sequence shown here is derived from an EMBL/GenBank/DDBJ whole genome shotgun (WGS) entry which is preliminary data.</text>
</comment>
<dbReference type="AlphaFoldDB" id="A0A6L5TCY6"/>
<proteinExistence type="predicted"/>
<gene>
    <name evidence="1" type="ORF">GKD85_01475</name>
</gene>
<reference evidence="1 2" key="1">
    <citation type="journal article" date="2019" name="Nat. Med.">
        <title>A library of human gut bacterial isolates paired with longitudinal multiomics data enables mechanistic microbiome research.</title>
        <authorList>
            <person name="Poyet M."/>
            <person name="Groussin M."/>
            <person name="Gibbons S.M."/>
            <person name="Avila-Pacheco J."/>
            <person name="Jiang X."/>
            <person name="Kearney S.M."/>
            <person name="Perrotta A.R."/>
            <person name="Berdy B."/>
            <person name="Zhao S."/>
            <person name="Lieberman T.D."/>
            <person name="Swanson P.K."/>
            <person name="Smith M."/>
            <person name="Roesemann S."/>
            <person name="Alexander J.E."/>
            <person name="Rich S.A."/>
            <person name="Livny J."/>
            <person name="Vlamakis H."/>
            <person name="Clish C."/>
            <person name="Bullock K."/>
            <person name="Deik A."/>
            <person name="Scott J."/>
            <person name="Pierce K.A."/>
            <person name="Xavier R.J."/>
            <person name="Alm E.J."/>
        </authorList>
    </citation>
    <scope>NUCLEOTIDE SEQUENCE [LARGE SCALE GENOMIC DNA]</scope>
    <source>
        <strain evidence="1 2">BIOML-B9</strain>
    </source>
</reference>
<dbReference type="EMBL" id="WKQE01000001">
    <property type="protein sequence ID" value="MSC79507.1"/>
    <property type="molecule type" value="Genomic_DNA"/>
</dbReference>